<reference evidence="6 7" key="1">
    <citation type="submission" date="2019-09" db="EMBL/GenBank/DDBJ databases">
        <title>A chromosome-level genome assembly of the Chinese tupelo Nyssa sinensis.</title>
        <authorList>
            <person name="Yang X."/>
            <person name="Kang M."/>
            <person name="Yang Y."/>
            <person name="Xiong H."/>
            <person name="Wang M."/>
            <person name="Zhang Z."/>
            <person name="Wang Z."/>
            <person name="Wu H."/>
            <person name="Ma T."/>
            <person name="Liu J."/>
            <person name="Xi Z."/>
        </authorList>
    </citation>
    <scope>NUCLEOTIDE SEQUENCE [LARGE SCALE GENOMIC DNA]</scope>
    <source>
        <strain evidence="6">J267</strain>
        <tissue evidence="6">Leaf</tissue>
    </source>
</reference>
<name>A0A5J5BBL7_9ASTE</name>
<proteinExistence type="inferred from homology"/>
<feature type="compositionally biased region" description="Basic and acidic residues" evidence="4">
    <location>
        <begin position="23"/>
        <end position="43"/>
    </location>
</feature>
<dbReference type="PANTHER" id="PTHR32295">
    <property type="entry name" value="IQ-DOMAIN 5-RELATED"/>
    <property type="match status" value="1"/>
</dbReference>
<comment type="similarity">
    <text evidence="2">Belongs to the IQD family.</text>
</comment>
<accession>A0A5J5BBL7</accession>
<feature type="domain" description="DUF4005" evidence="5">
    <location>
        <begin position="366"/>
        <end position="454"/>
    </location>
</feature>
<evidence type="ECO:0000256" key="4">
    <source>
        <dbReference type="SAM" id="MobiDB-lite"/>
    </source>
</evidence>
<feature type="compositionally biased region" description="Polar residues" evidence="4">
    <location>
        <begin position="347"/>
        <end position="358"/>
    </location>
</feature>
<comment type="subunit">
    <text evidence="3">Binds to multiple calmodulin (CaM) in the presence of Ca(2+) and CaM-like proteins.</text>
</comment>
<organism evidence="6 7">
    <name type="scientific">Nyssa sinensis</name>
    <dbReference type="NCBI Taxonomy" id="561372"/>
    <lineage>
        <taxon>Eukaryota</taxon>
        <taxon>Viridiplantae</taxon>
        <taxon>Streptophyta</taxon>
        <taxon>Embryophyta</taxon>
        <taxon>Tracheophyta</taxon>
        <taxon>Spermatophyta</taxon>
        <taxon>Magnoliopsida</taxon>
        <taxon>eudicotyledons</taxon>
        <taxon>Gunneridae</taxon>
        <taxon>Pentapetalae</taxon>
        <taxon>asterids</taxon>
        <taxon>Cornales</taxon>
        <taxon>Nyssaceae</taxon>
        <taxon>Nyssa</taxon>
    </lineage>
</organism>
<keyword evidence="1" id="KW-0112">Calmodulin-binding</keyword>
<sequence length="510" mass="57204">MGKIRGSSWFTAVKKAFRSPTNDNEKRSGRRREEHEQEEEEKKRGKRRWIFRKPTIQETTIQHSAARNKATTANTSVSKSAGTNLTMNPVVEAAGAEQRCAIAVAMATTAAAEAAVATAQAAVEVIRLTRPSIFVREHFAAIVIQTAFRGYLARRALRALKGLRKLECAINARGLSYEGSMDSIFSDPKSLWESHLAERKSISRDGSSGVDDWDDHPQTVEIQAMLQKTKEAALKREKALAYAFSHQMWRSSRDSCRCNQESEEKPIWLDQWTTSKQWETTGRTSCDQRDPIKTVEIDTSQPYSYLAPNFQRSQNQHYYHHHHHQQKCSSHSVSSPIYRTRQKFSIQLPNTPSPSKTKPLQMHSASPRCLREEGNYPTPRTPNFGSTYSHGMGVSGNNGANATPNYMAATASAKARVRSQSAPRQRPLTPEREKIGSAKKRLSFPDPDPCNGTSINDGTFDHDLRSPSCKNIHGGHLGMEQRSSISSCCIDSRGEEISPPSTSDFRRWLR</sequence>
<dbReference type="CDD" id="cd23767">
    <property type="entry name" value="IQCD"/>
    <property type="match status" value="1"/>
</dbReference>
<evidence type="ECO:0000256" key="1">
    <source>
        <dbReference type="ARBA" id="ARBA00022860"/>
    </source>
</evidence>
<dbReference type="Pfam" id="PF00612">
    <property type="entry name" value="IQ"/>
    <property type="match status" value="1"/>
</dbReference>
<evidence type="ECO:0000313" key="7">
    <source>
        <dbReference type="Proteomes" id="UP000325577"/>
    </source>
</evidence>
<dbReference type="AlphaFoldDB" id="A0A5J5BBL7"/>
<protein>
    <recommendedName>
        <fullName evidence="5">DUF4005 domain-containing protein</fullName>
    </recommendedName>
</protein>
<dbReference type="InterPro" id="IPR000048">
    <property type="entry name" value="IQ_motif_EF-hand-BS"/>
</dbReference>
<dbReference type="OrthoDB" id="776767at2759"/>
<dbReference type="Gene3D" id="1.20.5.190">
    <property type="match status" value="1"/>
</dbReference>
<dbReference type="Pfam" id="PF13178">
    <property type="entry name" value="DUF4005"/>
    <property type="match status" value="1"/>
</dbReference>
<dbReference type="Proteomes" id="UP000325577">
    <property type="component" value="Linkage Group LG14"/>
</dbReference>
<dbReference type="PROSITE" id="PS50096">
    <property type="entry name" value="IQ"/>
    <property type="match status" value="1"/>
</dbReference>
<evidence type="ECO:0000259" key="5">
    <source>
        <dbReference type="Pfam" id="PF13178"/>
    </source>
</evidence>
<feature type="region of interest" description="Disordered" evidence="4">
    <location>
        <begin position="347"/>
        <end position="388"/>
    </location>
</feature>
<evidence type="ECO:0000256" key="3">
    <source>
        <dbReference type="ARBA" id="ARBA00024378"/>
    </source>
</evidence>
<dbReference type="SMART" id="SM00015">
    <property type="entry name" value="IQ"/>
    <property type="match status" value="1"/>
</dbReference>
<dbReference type="EMBL" id="CM018037">
    <property type="protein sequence ID" value="KAA8540089.1"/>
    <property type="molecule type" value="Genomic_DNA"/>
</dbReference>
<dbReference type="GO" id="GO:0005516">
    <property type="term" value="F:calmodulin binding"/>
    <property type="evidence" value="ECO:0007669"/>
    <property type="project" value="UniProtKB-KW"/>
</dbReference>
<evidence type="ECO:0000256" key="2">
    <source>
        <dbReference type="ARBA" id="ARBA00024341"/>
    </source>
</evidence>
<dbReference type="InterPro" id="IPR025064">
    <property type="entry name" value="DUF4005"/>
</dbReference>
<feature type="region of interest" description="Disordered" evidence="4">
    <location>
        <begin position="491"/>
        <end position="510"/>
    </location>
</feature>
<keyword evidence="7" id="KW-1185">Reference proteome</keyword>
<feature type="region of interest" description="Disordered" evidence="4">
    <location>
        <begin position="413"/>
        <end position="435"/>
    </location>
</feature>
<dbReference type="PANTHER" id="PTHR32295:SF121">
    <property type="entry name" value="DUF4005 DOMAIN-CONTAINING PROTEIN"/>
    <property type="match status" value="1"/>
</dbReference>
<feature type="region of interest" description="Disordered" evidence="4">
    <location>
        <begin position="1"/>
        <end position="48"/>
    </location>
</feature>
<gene>
    <name evidence="6" type="ORF">F0562_026781</name>
</gene>
<evidence type="ECO:0000313" key="6">
    <source>
        <dbReference type="EMBL" id="KAA8540089.1"/>
    </source>
</evidence>